<name>A0ABZ1P2Z5_STRVL</name>
<accession>A0ABZ1P2Z5</accession>
<evidence type="ECO:0000313" key="2">
    <source>
        <dbReference type="EMBL" id="WUG98418.1"/>
    </source>
</evidence>
<dbReference type="Pfam" id="PF03401">
    <property type="entry name" value="TctC"/>
    <property type="match status" value="1"/>
</dbReference>
<dbReference type="Proteomes" id="UP001341259">
    <property type="component" value="Chromosome"/>
</dbReference>
<dbReference type="CDD" id="cd07012">
    <property type="entry name" value="PBP2_Bug_TTT"/>
    <property type="match status" value="1"/>
</dbReference>
<organism evidence="2 3">
    <name type="scientific">Streptomyces violaceus</name>
    <name type="common">Streptomyces venezuelae</name>
    <dbReference type="NCBI Taxonomy" id="1936"/>
    <lineage>
        <taxon>Bacteria</taxon>
        <taxon>Bacillati</taxon>
        <taxon>Actinomycetota</taxon>
        <taxon>Actinomycetes</taxon>
        <taxon>Kitasatosporales</taxon>
        <taxon>Streptomycetaceae</taxon>
        <taxon>Streptomyces</taxon>
    </lineage>
</organism>
<sequence length="358" mass="37877">MRGPARALPGTFAVLALLVVCACGAWPGGDAANLRLMVPNTPGGGYDTTARTAARVLEKTQIASGVQVFNPPGAGGTVGLQRIVDEKGNGELALQMGLGVVGASHAAGSKVAVTDTTPIARPIEEAGAVVVREDSPYRTIGALVDAWREDPGRLRMGGGSSVGGPDHLLPMELAQAVGIDPRKVAYVPYDGGGDLLPALLDGRVDVATSGFGEFLDQIRGGGLRVLAVTGERPVGVLPGVPALRSSGIDLVLDDWRGVVAPPGISDTERRRWVDALTELHGSRRWRAELRRHGWTDVFATGRAFETFLARRTHRSPASSAVWSRSDVRRGSRRGRCPATPGRCRRVWRAGARTCPAWR</sequence>
<dbReference type="EMBL" id="CP107906">
    <property type="protein sequence ID" value="WUG98418.1"/>
    <property type="molecule type" value="Genomic_DNA"/>
</dbReference>
<dbReference type="PROSITE" id="PS51257">
    <property type="entry name" value="PROKAR_LIPOPROTEIN"/>
    <property type="match status" value="1"/>
</dbReference>
<dbReference type="PANTHER" id="PTHR42928">
    <property type="entry name" value="TRICARBOXYLATE-BINDING PROTEIN"/>
    <property type="match status" value="1"/>
</dbReference>
<proteinExistence type="inferred from homology"/>
<dbReference type="InterPro" id="IPR005064">
    <property type="entry name" value="BUG"/>
</dbReference>
<dbReference type="PANTHER" id="PTHR42928:SF3">
    <property type="entry name" value="UPF0065 PROTEIN YFLP"/>
    <property type="match status" value="1"/>
</dbReference>
<dbReference type="Gene3D" id="3.40.190.10">
    <property type="entry name" value="Periplasmic binding protein-like II"/>
    <property type="match status" value="1"/>
</dbReference>
<evidence type="ECO:0000313" key="3">
    <source>
        <dbReference type="Proteomes" id="UP001341259"/>
    </source>
</evidence>
<reference evidence="2 3" key="1">
    <citation type="submission" date="2022-10" db="EMBL/GenBank/DDBJ databases">
        <title>The complete genomes of actinobacterial strains from the NBC collection.</title>
        <authorList>
            <person name="Joergensen T.S."/>
            <person name="Alvarez Arevalo M."/>
            <person name="Sterndorff E.B."/>
            <person name="Faurdal D."/>
            <person name="Vuksanovic O."/>
            <person name="Mourched A.-S."/>
            <person name="Charusanti P."/>
            <person name="Shaw S."/>
            <person name="Blin K."/>
            <person name="Weber T."/>
        </authorList>
    </citation>
    <scope>NUCLEOTIDE SEQUENCE [LARGE SCALE GENOMIC DNA]</scope>
    <source>
        <strain evidence="2 3">NBC_00456</strain>
    </source>
</reference>
<evidence type="ECO:0000256" key="1">
    <source>
        <dbReference type="ARBA" id="ARBA00006987"/>
    </source>
</evidence>
<dbReference type="RefSeq" id="WP_328346227.1">
    <property type="nucleotide sequence ID" value="NZ_CP107906.1"/>
</dbReference>
<dbReference type="SUPFAM" id="SSF53850">
    <property type="entry name" value="Periplasmic binding protein-like II"/>
    <property type="match status" value="1"/>
</dbReference>
<keyword evidence="3" id="KW-1185">Reference proteome</keyword>
<gene>
    <name evidence="2" type="ORF">OHB29_38595</name>
</gene>
<comment type="similarity">
    <text evidence="1">Belongs to the UPF0065 (bug) family.</text>
</comment>
<dbReference type="InterPro" id="IPR042100">
    <property type="entry name" value="Bug_dom1"/>
</dbReference>
<dbReference type="Gene3D" id="3.40.190.150">
    <property type="entry name" value="Bordetella uptake gene, domain 1"/>
    <property type="match status" value="1"/>
</dbReference>
<protein>
    <submittedName>
        <fullName evidence="2">Tripartite tricarboxylate transporter substrate binding protein</fullName>
    </submittedName>
</protein>